<reference evidence="1" key="1">
    <citation type="submission" date="2018-05" db="EMBL/GenBank/DDBJ databases">
        <authorList>
            <person name="Lanie J.A."/>
            <person name="Ng W.-L."/>
            <person name="Kazmierczak K.M."/>
            <person name="Andrzejewski T.M."/>
            <person name="Davidsen T.M."/>
            <person name="Wayne K.J."/>
            <person name="Tettelin H."/>
            <person name="Glass J.I."/>
            <person name="Rusch D."/>
            <person name="Podicherti R."/>
            <person name="Tsui H.-C.T."/>
            <person name="Winkler M.E."/>
        </authorList>
    </citation>
    <scope>NUCLEOTIDE SEQUENCE</scope>
</reference>
<dbReference type="AlphaFoldDB" id="A0A381PM54"/>
<proteinExistence type="predicted"/>
<accession>A0A381PM54</accession>
<dbReference type="Pfam" id="PF05721">
    <property type="entry name" value="PhyH"/>
    <property type="match status" value="1"/>
</dbReference>
<dbReference type="PANTHER" id="PTHR20883:SF49">
    <property type="entry name" value="PHYTANOYL-COA DIOXYGENASE"/>
    <property type="match status" value="1"/>
</dbReference>
<gene>
    <name evidence="1" type="ORF">METZ01_LOCUS20402</name>
</gene>
<organism evidence="1">
    <name type="scientific">marine metagenome</name>
    <dbReference type="NCBI Taxonomy" id="408172"/>
    <lineage>
        <taxon>unclassified sequences</taxon>
        <taxon>metagenomes</taxon>
        <taxon>ecological metagenomes</taxon>
    </lineage>
</organism>
<dbReference type="PANTHER" id="PTHR20883">
    <property type="entry name" value="PHYTANOYL-COA DIOXYGENASE DOMAIN CONTAINING 1"/>
    <property type="match status" value="1"/>
</dbReference>
<protein>
    <recommendedName>
        <fullName evidence="2">Phytanoyl-CoA dioxygenase</fullName>
    </recommendedName>
</protein>
<evidence type="ECO:0000313" key="1">
    <source>
        <dbReference type="EMBL" id="SUZ67548.1"/>
    </source>
</evidence>
<dbReference type="InterPro" id="IPR008775">
    <property type="entry name" value="Phytyl_CoA_dOase-like"/>
</dbReference>
<dbReference type="Gene3D" id="2.60.120.620">
    <property type="entry name" value="q2cbj1_9rhob like domain"/>
    <property type="match status" value="1"/>
</dbReference>
<name>A0A381PM54_9ZZZZ</name>
<evidence type="ECO:0008006" key="2">
    <source>
        <dbReference type="Google" id="ProtNLM"/>
    </source>
</evidence>
<dbReference type="SUPFAM" id="SSF51197">
    <property type="entry name" value="Clavaminate synthase-like"/>
    <property type="match status" value="1"/>
</dbReference>
<sequence>MTVGNEFSTQWRVIDDARVLAASTDRPYTQLSAASVEAFQRDGVVLLRNEFSSWVEPLRDGLERNLNNPKQFAFPCDSTRSPERGRFFDSYCNWQLIPEYLLFVVTSSAASIAAQLMASDTAQFFHDHAFAKEKGTAKATPWHHDLPYYCIDGSQTVSIYVALDRTPVSTGVRFVKGSHRNGTTYRPRNFAAGDEYAQQDPTLAPIPDIDPHGANIFVEAVEPGDALCFDFRTLHGTTAEEVTDRRRAFSTRWLGDDVRYLERQGETSPPLDDLGLQSGEVMRHDWFPVLWPSSND</sequence>
<dbReference type="EMBL" id="UINC01001015">
    <property type="protein sequence ID" value="SUZ67548.1"/>
    <property type="molecule type" value="Genomic_DNA"/>
</dbReference>